<dbReference type="InterPro" id="IPR003663">
    <property type="entry name" value="Sugar/inositol_transpt"/>
</dbReference>
<dbReference type="InterPro" id="IPR020846">
    <property type="entry name" value="MFS_dom"/>
</dbReference>
<dbReference type="InterPro" id="IPR005829">
    <property type="entry name" value="Sugar_transporter_CS"/>
</dbReference>
<dbReference type="PROSITE" id="PS50850">
    <property type="entry name" value="MFS"/>
    <property type="match status" value="1"/>
</dbReference>
<feature type="transmembrane region" description="Helical" evidence="8">
    <location>
        <begin position="163"/>
        <end position="182"/>
    </location>
</feature>
<proteinExistence type="inferred from homology"/>
<feature type="transmembrane region" description="Helical" evidence="8">
    <location>
        <begin position="410"/>
        <end position="428"/>
    </location>
</feature>
<keyword evidence="6 8" id="KW-0472">Membrane</keyword>
<dbReference type="HOGENOM" id="CLU_001265_30_5_11"/>
<evidence type="ECO:0000256" key="8">
    <source>
        <dbReference type="SAM" id="Phobius"/>
    </source>
</evidence>
<dbReference type="PANTHER" id="PTHR48020:SF12">
    <property type="entry name" value="PROTON MYO-INOSITOL COTRANSPORTER"/>
    <property type="match status" value="1"/>
</dbReference>
<feature type="transmembrane region" description="Helical" evidence="8">
    <location>
        <begin position="387"/>
        <end position="404"/>
    </location>
</feature>
<evidence type="ECO:0000256" key="2">
    <source>
        <dbReference type="ARBA" id="ARBA00010992"/>
    </source>
</evidence>
<evidence type="ECO:0000256" key="3">
    <source>
        <dbReference type="ARBA" id="ARBA00022448"/>
    </source>
</evidence>
<dbReference type="AlphaFoldDB" id="A0A0H2ZXP3"/>
<dbReference type="Pfam" id="PF00083">
    <property type="entry name" value="Sugar_tr"/>
    <property type="match status" value="1"/>
</dbReference>
<feature type="transmembrane region" description="Helical" evidence="8">
    <location>
        <begin position="136"/>
        <end position="157"/>
    </location>
</feature>
<dbReference type="GO" id="GO:0005886">
    <property type="term" value="C:plasma membrane"/>
    <property type="evidence" value="ECO:0007669"/>
    <property type="project" value="UniProtKB-SubCell"/>
</dbReference>
<evidence type="ECO:0000313" key="11">
    <source>
        <dbReference type="Proteomes" id="UP000001574"/>
    </source>
</evidence>
<comment type="similarity">
    <text evidence="2 7">Belongs to the major facilitator superfamily. Sugar transporter (TC 2.A.1.1) family.</text>
</comment>
<evidence type="ECO:0000256" key="5">
    <source>
        <dbReference type="ARBA" id="ARBA00022989"/>
    </source>
</evidence>
<protein>
    <submittedName>
        <fullName evidence="10">Transporter, major facilitator superfamily protein</fullName>
    </submittedName>
</protein>
<evidence type="ECO:0000256" key="7">
    <source>
        <dbReference type="RuleBase" id="RU003346"/>
    </source>
</evidence>
<dbReference type="RefSeq" id="WP_009978833.1">
    <property type="nucleotide sequence ID" value="NC_008595.1"/>
</dbReference>
<evidence type="ECO:0000256" key="1">
    <source>
        <dbReference type="ARBA" id="ARBA00004651"/>
    </source>
</evidence>
<accession>A0A0H2ZXP3</accession>
<feature type="transmembrane region" description="Helical" evidence="8">
    <location>
        <begin position="78"/>
        <end position="98"/>
    </location>
</feature>
<feature type="transmembrane region" description="Helical" evidence="8">
    <location>
        <begin position="340"/>
        <end position="366"/>
    </location>
</feature>
<dbReference type="Proteomes" id="UP000001574">
    <property type="component" value="Chromosome"/>
</dbReference>
<feature type="transmembrane region" description="Helical" evidence="8">
    <location>
        <begin position="313"/>
        <end position="334"/>
    </location>
</feature>
<dbReference type="InterPro" id="IPR036259">
    <property type="entry name" value="MFS_trans_sf"/>
</dbReference>
<sequence length="450" mass="47727">MARGSRRGLLVGLTAASVGVIYGYDLSIIAGAQLFVTEDFGLSTRQQELLTTMAVIGQIGGALFAGVLANAIGRRRSVLLILSGYAVFALLAAFSVGLPMLLTARLLLGLTIGVTVVVVPVYVAESAPTAVRGALLTAYQLAIVSGLIVGYLSGYLLAGTHSWRWMLGLACVPAVLLLPLVFRMPDTARWYLLKGRVDDARRALLRVEPAARVDDELAEIGRAVSEEAASLPAMLAEMVRSPYRRATVFVVVLGFLIQITGINAIIYYSPRIFEAMGFTGNFALLALPALVQVAGLVAVGTALLLVDRVGRRPILLCGTAMMIVADVVLVAVFGRGPGGVIAGFAGVLLFIFGYTMGFGSLGWVYASESFPSRLRSIGSSTMLTSNLVANAIVAAVFLTLLHSLGGAGTFAVFAVLAVVAFAFVHRYAPETKGRQLEDIRHFWENGGRWD</sequence>
<comment type="subcellular location">
    <subcellularLocation>
        <location evidence="1">Cell membrane</location>
        <topology evidence="1">Multi-pass membrane protein</topology>
    </subcellularLocation>
</comment>
<dbReference type="PROSITE" id="PS00217">
    <property type="entry name" value="SUGAR_TRANSPORT_2"/>
    <property type="match status" value="1"/>
</dbReference>
<keyword evidence="4 8" id="KW-0812">Transmembrane</keyword>
<gene>
    <name evidence="10" type="ordered locus">MAV_4306</name>
</gene>
<dbReference type="InterPro" id="IPR005828">
    <property type="entry name" value="MFS_sugar_transport-like"/>
</dbReference>
<dbReference type="Gene3D" id="1.20.1250.20">
    <property type="entry name" value="MFS general substrate transporter like domains"/>
    <property type="match status" value="1"/>
</dbReference>
<keyword evidence="3 7" id="KW-0813">Transport</keyword>
<name>A0A0H2ZXP3_MYCA1</name>
<dbReference type="SUPFAM" id="SSF103473">
    <property type="entry name" value="MFS general substrate transporter"/>
    <property type="match status" value="1"/>
</dbReference>
<dbReference type="EMBL" id="CP000479">
    <property type="protein sequence ID" value="ABK67433.1"/>
    <property type="molecule type" value="Genomic_DNA"/>
</dbReference>
<dbReference type="KEGG" id="mav:MAV_4306"/>
<evidence type="ECO:0000256" key="4">
    <source>
        <dbReference type="ARBA" id="ARBA00022692"/>
    </source>
</evidence>
<dbReference type="NCBIfam" id="TIGR00879">
    <property type="entry name" value="SP"/>
    <property type="match status" value="1"/>
</dbReference>
<feature type="transmembrane region" description="Helical" evidence="8">
    <location>
        <begin position="248"/>
        <end position="270"/>
    </location>
</feature>
<dbReference type="InterPro" id="IPR050814">
    <property type="entry name" value="Myo-inositol_Transporter"/>
</dbReference>
<feature type="transmembrane region" description="Helical" evidence="8">
    <location>
        <begin position="104"/>
        <end position="124"/>
    </location>
</feature>
<dbReference type="PROSITE" id="PS00216">
    <property type="entry name" value="SUGAR_TRANSPORT_1"/>
    <property type="match status" value="1"/>
</dbReference>
<keyword evidence="5 8" id="KW-1133">Transmembrane helix</keyword>
<organism evidence="10 11">
    <name type="scientific">Mycobacterium avium (strain 104)</name>
    <dbReference type="NCBI Taxonomy" id="243243"/>
    <lineage>
        <taxon>Bacteria</taxon>
        <taxon>Bacillati</taxon>
        <taxon>Actinomycetota</taxon>
        <taxon>Actinomycetes</taxon>
        <taxon>Mycobacteriales</taxon>
        <taxon>Mycobacteriaceae</taxon>
        <taxon>Mycobacterium</taxon>
        <taxon>Mycobacterium avium complex (MAC)</taxon>
    </lineage>
</organism>
<dbReference type="PANTHER" id="PTHR48020">
    <property type="entry name" value="PROTON MYO-INOSITOL COTRANSPORTER"/>
    <property type="match status" value="1"/>
</dbReference>
<evidence type="ECO:0000256" key="6">
    <source>
        <dbReference type="ARBA" id="ARBA00023136"/>
    </source>
</evidence>
<reference evidence="10 11" key="1">
    <citation type="submission" date="2006-10" db="EMBL/GenBank/DDBJ databases">
        <authorList>
            <person name="Fleischmann R.D."/>
            <person name="Dodson R.J."/>
            <person name="Haft D.H."/>
            <person name="Merkel J.S."/>
            <person name="Nelson W.C."/>
            <person name="Fraser C.M."/>
        </authorList>
    </citation>
    <scope>NUCLEOTIDE SEQUENCE [LARGE SCALE GENOMIC DNA]</scope>
    <source>
        <strain evidence="10 11">104</strain>
    </source>
</reference>
<feature type="domain" description="Major facilitator superfamily (MFS) profile" evidence="9">
    <location>
        <begin position="11"/>
        <end position="432"/>
    </location>
</feature>
<dbReference type="PRINTS" id="PR00171">
    <property type="entry name" value="SUGRTRNSPORT"/>
</dbReference>
<feature type="transmembrane region" description="Helical" evidence="8">
    <location>
        <begin position="49"/>
        <end position="71"/>
    </location>
</feature>
<evidence type="ECO:0000259" key="9">
    <source>
        <dbReference type="PROSITE" id="PS50850"/>
    </source>
</evidence>
<dbReference type="GO" id="GO:0022857">
    <property type="term" value="F:transmembrane transporter activity"/>
    <property type="evidence" value="ECO:0007669"/>
    <property type="project" value="InterPro"/>
</dbReference>
<evidence type="ECO:0000313" key="10">
    <source>
        <dbReference type="EMBL" id="ABK67433.1"/>
    </source>
</evidence>
<feature type="transmembrane region" description="Helical" evidence="8">
    <location>
        <begin position="282"/>
        <end position="306"/>
    </location>
</feature>